<dbReference type="SMART" id="SM01359">
    <property type="entry name" value="A2M_N_2"/>
    <property type="match status" value="1"/>
</dbReference>
<gene>
    <name evidence="2" type="ORF">ILYODFUR_026766</name>
</gene>
<feature type="domain" description="Alpha-2-macroglobulin bait region" evidence="1">
    <location>
        <begin position="280"/>
        <end position="388"/>
    </location>
</feature>
<dbReference type="InterPro" id="IPR011625">
    <property type="entry name" value="A2M_N_BRD"/>
</dbReference>
<dbReference type="Gene3D" id="2.60.40.1930">
    <property type="match status" value="2"/>
</dbReference>
<dbReference type="Gene3D" id="2.60.40.10">
    <property type="entry name" value="Immunoglobulins"/>
    <property type="match status" value="1"/>
</dbReference>
<feature type="non-terminal residue" evidence="2">
    <location>
        <position position="1"/>
    </location>
</feature>
<keyword evidence="3" id="KW-1185">Reference proteome</keyword>
<dbReference type="EMBL" id="JAHRIQ010015016">
    <property type="protein sequence ID" value="MEQ2226370.1"/>
    <property type="molecule type" value="Genomic_DNA"/>
</dbReference>
<dbReference type="InterPro" id="IPR041555">
    <property type="entry name" value="MG3"/>
</dbReference>
<dbReference type="Gene3D" id="2.60.40.1940">
    <property type="match status" value="1"/>
</dbReference>
<accession>A0ABV0T1X4</accession>
<evidence type="ECO:0000313" key="3">
    <source>
        <dbReference type="Proteomes" id="UP001482620"/>
    </source>
</evidence>
<dbReference type="Pfam" id="PF17791">
    <property type="entry name" value="MG3"/>
    <property type="match status" value="1"/>
</dbReference>
<dbReference type="PANTHER" id="PTHR11412:SF81">
    <property type="entry name" value="COMPLEMENT C3"/>
    <property type="match status" value="1"/>
</dbReference>
<dbReference type="PANTHER" id="PTHR11412">
    <property type="entry name" value="MACROGLOBULIN / COMPLEMENT"/>
    <property type="match status" value="1"/>
</dbReference>
<dbReference type="Pfam" id="PF17789">
    <property type="entry name" value="MG4"/>
    <property type="match status" value="1"/>
</dbReference>
<sequence length="388" mass="43112">TPEGIILSLDAVSLRSGIYSGDYQLAEVVSVGLWKIRARFHSKPHMSYSAEFEVKDYVLPSFEVKLMHRGSFFFLDNKELHIDIKATYMFGEGVAGTAYGVFGVVRQNQKTSFPNSLQRVPIENGEGVVTLRRQHITQMFENITDLLGSSIFVAVSVLTDNGSEMAEAELRDIYIVISPYIIQFTKTPKYFKPGLSFDLALEVLNPDGTPAQGVPVLIDKVDVAAITSANGMARLSINTVENTEPLKITVRTNNPRISAERQASASMTALPYTSTSNSYVHIGVTTAEVKLGDNLKVNINLNKQENAEKDITYLTQSRGQLIKHGRFRVKGQVMISILLAVTKEMLPSFRILAYYHLNDNEVVSDSVWVDVKDSCMGLVRHNEVAKEI</sequence>
<evidence type="ECO:0000313" key="2">
    <source>
        <dbReference type="EMBL" id="MEQ2226370.1"/>
    </source>
</evidence>
<organism evidence="2 3">
    <name type="scientific">Ilyodon furcidens</name>
    <name type="common">goldbreast splitfin</name>
    <dbReference type="NCBI Taxonomy" id="33524"/>
    <lineage>
        <taxon>Eukaryota</taxon>
        <taxon>Metazoa</taxon>
        <taxon>Chordata</taxon>
        <taxon>Craniata</taxon>
        <taxon>Vertebrata</taxon>
        <taxon>Euteleostomi</taxon>
        <taxon>Actinopterygii</taxon>
        <taxon>Neopterygii</taxon>
        <taxon>Teleostei</taxon>
        <taxon>Neoteleostei</taxon>
        <taxon>Acanthomorphata</taxon>
        <taxon>Ovalentaria</taxon>
        <taxon>Atherinomorphae</taxon>
        <taxon>Cyprinodontiformes</taxon>
        <taxon>Goodeidae</taxon>
        <taxon>Ilyodon</taxon>
    </lineage>
</organism>
<protein>
    <recommendedName>
        <fullName evidence="1">Alpha-2-macroglobulin bait region domain-containing protein</fullName>
    </recommendedName>
</protein>
<proteinExistence type="predicted"/>
<dbReference type="InterPro" id="IPR040839">
    <property type="entry name" value="MG4"/>
</dbReference>
<comment type="caution">
    <text evidence="2">The sequence shown here is derived from an EMBL/GenBank/DDBJ whole genome shotgun (WGS) entry which is preliminary data.</text>
</comment>
<dbReference type="Pfam" id="PF07703">
    <property type="entry name" value="A2M_BRD"/>
    <property type="match status" value="1"/>
</dbReference>
<dbReference type="InterPro" id="IPR050473">
    <property type="entry name" value="A2M/Complement_sys"/>
</dbReference>
<dbReference type="InterPro" id="IPR013783">
    <property type="entry name" value="Ig-like_fold"/>
</dbReference>
<dbReference type="Proteomes" id="UP001482620">
    <property type="component" value="Unassembled WGS sequence"/>
</dbReference>
<name>A0ABV0T1X4_9TELE</name>
<evidence type="ECO:0000259" key="1">
    <source>
        <dbReference type="SMART" id="SM01359"/>
    </source>
</evidence>
<reference evidence="2 3" key="1">
    <citation type="submission" date="2021-06" db="EMBL/GenBank/DDBJ databases">
        <authorList>
            <person name="Palmer J.M."/>
        </authorList>
    </citation>
    <scope>NUCLEOTIDE SEQUENCE [LARGE SCALE GENOMIC DNA]</scope>
    <source>
        <strain evidence="3">if_2019</strain>
        <tissue evidence="2">Muscle</tissue>
    </source>
</reference>